<keyword evidence="3" id="KW-1185">Reference proteome</keyword>
<name>B1YB19_PYRNV</name>
<dbReference type="RefSeq" id="WP_012351138.1">
    <property type="nucleotide sequence ID" value="NC_010525.1"/>
</dbReference>
<proteinExistence type="predicted"/>
<dbReference type="HOGENOM" id="CLU_197254_0_0_2"/>
<dbReference type="AlphaFoldDB" id="B1YB19"/>
<dbReference type="Proteomes" id="UP000001694">
    <property type="component" value="Chromosome"/>
</dbReference>
<evidence type="ECO:0000313" key="3">
    <source>
        <dbReference type="Proteomes" id="UP000001694"/>
    </source>
</evidence>
<keyword evidence="1" id="KW-0812">Transmembrane</keyword>
<accession>B1YB19</accession>
<keyword evidence="1" id="KW-1133">Transmembrane helix</keyword>
<evidence type="ECO:0000256" key="1">
    <source>
        <dbReference type="SAM" id="Phobius"/>
    </source>
</evidence>
<dbReference type="EMBL" id="CP001014">
    <property type="protein sequence ID" value="ACB40719.1"/>
    <property type="molecule type" value="Genomic_DNA"/>
</dbReference>
<dbReference type="eggNOG" id="arCOG08082">
    <property type="taxonomic scope" value="Archaea"/>
</dbReference>
<dbReference type="KEGG" id="tne:Tneu_1801"/>
<gene>
    <name evidence="2" type="ordered locus">Tneu_1801</name>
</gene>
<organism evidence="2 3">
    <name type="scientific">Pyrobaculum neutrophilum (strain DSM 2338 / JCM 9278 / NBRC 100436 / V24Sta)</name>
    <name type="common">Thermoproteus neutrophilus</name>
    <dbReference type="NCBI Taxonomy" id="444157"/>
    <lineage>
        <taxon>Archaea</taxon>
        <taxon>Thermoproteota</taxon>
        <taxon>Thermoprotei</taxon>
        <taxon>Thermoproteales</taxon>
        <taxon>Thermoproteaceae</taxon>
        <taxon>Pyrobaculum</taxon>
    </lineage>
</organism>
<evidence type="ECO:0000313" key="2">
    <source>
        <dbReference type="EMBL" id="ACB40719.1"/>
    </source>
</evidence>
<feature type="transmembrane region" description="Helical" evidence="1">
    <location>
        <begin position="50"/>
        <end position="70"/>
    </location>
</feature>
<dbReference type="STRING" id="444157.Tneu_1801"/>
<protein>
    <submittedName>
        <fullName evidence="2">Uncharacterized protein</fullName>
    </submittedName>
</protein>
<reference evidence="2" key="1">
    <citation type="submission" date="2008-03" db="EMBL/GenBank/DDBJ databases">
        <title>Complete sequence of Thermoproteus neutrophilus V24Sta.</title>
        <authorList>
            <consortium name="US DOE Joint Genome Institute"/>
            <person name="Copeland A."/>
            <person name="Lucas S."/>
            <person name="Lapidus A."/>
            <person name="Glavina del Rio T."/>
            <person name="Dalin E."/>
            <person name="Tice H."/>
            <person name="Bruce D."/>
            <person name="Goodwin L."/>
            <person name="Pitluck S."/>
            <person name="Sims D."/>
            <person name="Brettin T."/>
            <person name="Detter J.C."/>
            <person name="Han C."/>
            <person name="Kuske C.R."/>
            <person name="Schmutz J."/>
            <person name="Larimer F."/>
            <person name="Land M."/>
            <person name="Hauser L."/>
            <person name="Kyrpides N."/>
            <person name="Mikhailova N."/>
            <person name="Biddle J.F."/>
            <person name="Zhang Z."/>
            <person name="Fitz-Gibbon S.T."/>
            <person name="Lowe T.M."/>
            <person name="Saltikov C."/>
            <person name="House C.H."/>
            <person name="Richardson P."/>
        </authorList>
    </citation>
    <scope>NUCLEOTIDE SEQUENCE [LARGE SCALE GENOMIC DNA]</scope>
    <source>
        <strain evidence="2">V24Sta</strain>
    </source>
</reference>
<dbReference type="GeneID" id="6164708"/>
<keyword evidence="1" id="KW-0472">Membrane</keyword>
<sequence length="78" mass="7740">MIEALLLVALLAGGMAIVAAARSLVRVIIGAEVATMAGIWGAALSGDLSLVAAATVAGVAETVLMVATLFRAAREGYV</sequence>